<feature type="compositionally biased region" description="Polar residues" evidence="1">
    <location>
        <begin position="239"/>
        <end position="248"/>
    </location>
</feature>
<feature type="region of interest" description="Disordered" evidence="1">
    <location>
        <begin position="1"/>
        <end position="53"/>
    </location>
</feature>
<dbReference type="InterPro" id="IPR052400">
    <property type="entry name" value="Zn2-C6_fungal_TF"/>
</dbReference>
<dbReference type="PANTHER" id="PTHR47657">
    <property type="entry name" value="STEROL REGULATORY ELEMENT-BINDING PROTEIN ECM22"/>
    <property type="match status" value="1"/>
</dbReference>
<dbReference type="OrthoDB" id="416217at2759"/>
<proteinExistence type="predicted"/>
<dbReference type="PANTHER" id="PTHR47657:SF7">
    <property type="entry name" value="STEROL REGULATORY ELEMENT-BINDING PROTEIN ECM22"/>
    <property type="match status" value="1"/>
</dbReference>
<name>A0A8E2JHN2_9PEZI</name>
<accession>A0A8E2JHN2</accession>
<feature type="region of interest" description="Disordered" evidence="1">
    <location>
        <begin position="239"/>
        <end position="285"/>
    </location>
</feature>
<evidence type="ECO:0000256" key="1">
    <source>
        <dbReference type="SAM" id="MobiDB-lite"/>
    </source>
</evidence>
<sequence length="412" mass="45313">MQFEINSATTHARPNQSHDTTRNSVYDPRANNGRKLSLSPSRQKRRSHTKSRLGCIHCKTRKVKYEYLMHSMLGLSASHLSLVTKESHSASALTHRHTAIKALNTAFSNWPLAPADAHAMLATCYALAFQSSYMEDSLSDHIISMRGCQLLSQIIMTNDLKGPFTVDLNLHCRTMEPRLQQVPSIDERLIRAAMSSLEQLEPLLQTIAVHDIETAFHAHLIATLKPLICSVSNTPALPASTQTGTSELSRLIPPASTPTPSLHPSPSSSAHPAIPFSDTPTTPSPANPVRAYASLMSLMSILTTWPQPAITHLLSPANPVSQVLLAHYIALQFILAPLRAHEGGPKTPMTGMLDWVERIGVGLEEKEGKWSEYVEWPVMLLRAIKGLVERNGGLTREDLVDVVVREPEVLLA</sequence>
<feature type="compositionally biased region" description="Basic residues" evidence="1">
    <location>
        <begin position="42"/>
        <end position="51"/>
    </location>
</feature>
<reference evidence="2 3" key="1">
    <citation type="journal article" date="2016" name="Nat. Commun.">
        <title>Ectomycorrhizal ecology is imprinted in the genome of the dominant symbiotic fungus Cenococcum geophilum.</title>
        <authorList>
            <consortium name="DOE Joint Genome Institute"/>
            <person name="Peter M."/>
            <person name="Kohler A."/>
            <person name="Ohm R.A."/>
            <person name="Kuo A."/>
            <person name="Krutzmann J."/>
            <person name="Morin E."/>
            <person name="Arend M."/>
            <person name="Barry K.W."/>
            <person name="Binder M."/>
            <person name="Choi C."/>
            <person name="Clum A."/>
            <person name="Copeland A."/>
            <person name="Grisel N."/>
            <person name="Haridas S."/>
            <person name="Kipfer T."/>
            <person name="LaButti K."/>
            <person name="Lindquist E."/>
            <person name="Lipzen A."/>
            <person name="Maire R."/>
            <person name="Meier B."/>
            <person name="Mihaltcheva S."/>
            <person name="Molinier V."/>
            <person name="Murat C."/>
            <person name="Poggeler S."/>
            <person name="Quandt C.A."/>
            <person name="Sperisen C."/>
            <person name="Tritt A."/>
            <person name="Tisserant E."/>
            <person name="Crous P.W."/>
            <person name="Henrissat B."/>
            <person name="Nehls U."/>
            <person name="Egli S."/>
            <person name="Spatafora J.W."/>
            <person name="Grigoriev I.V."/>
            <person name="Martin F.M."/>
        </authorList>
    </citation>
    <scope>NUCLEOTIDE SEQUENCE [LARGE SCALE GENOMIC DNA]</scope>
    <source>
        <strain evidence="2 3">CBS 459.81</strain>
    </source>
</reference>
<dbReference type="EMBL" id="KV744874">
    <property type="protein sequence ID" value="OCK82949.1"/>
    <property type="molecule type" value="Genomic_DNA"/>
</dbReference>
<dbReference type="GO" id="GO:0000981">
    <property type="term" value="F:DNA-binding transcription factor activity, RNA polymerase II-specific"/>
    <property type="evidence" value="ECO:0007669"/>
    <property type="project" value="TreeGrafter"/>
</dbReference>
<evidence type="ECO:0000313" key="2">
    <source>
        <dbReference type="EMBL" id="OCK82949.1"/>
    </source>
</evidence>
<protein>
    <submittedName>
        <fullName evidence="2">Uncharacterized protein</fullName>
    </submittedName>
</protein>
<dbReference type="Proteomes" id="UP000250266">
    <property type="component" value="Unassembled WGS sequence"/>
</dbReference>
<dbReference type="AlphaFoldDB" id="A0A8E2JHN2"/>
<evidence type="ECO:0000313" key="3">
    <source>
        <dbReference type="Proteomes" id="UP000250266"/>
    </source>
</evidence>
<gene>
    <name evidence="2" type="ORF">K432DRAFT_348086</name>
</gene>
<keyword evidence="3" id="KW-1185">Reference proteome</keyword>
<organism evidence="2 3">
    <name type="scientific">Lepidopterella palustris CBS 459.81</name>
    <dbReference type="NCBI Taxonomy" id="1314670"/>
    <lineage>
        <taxon>Eukaryota</taxon>
        <taxon>Fungi</taxon>
        <taxon>Dikarya</taxon>
        <taxon>Ascomycota</taxon>
        <taxon>Pezizomycotina</taxon>
        <taxon>Dothideomycetes</taxon>
        <taxon>Pleosporomycetidae</taxon>
        <taxon>Mytilinidiales</taxon>
        <taxon>Argynnaceae</taxon>
        <taxon>Lepidopterella</taxon>
    </lineage>
</organism>
<feature type="compositionally biased region" description="Polar residues" evidence="1">
    <location>
        <begin position="1"/>
        <end position="24"/>
    </location>
</feature>